<feature type="domain" description="CASAMP second calponin-homology" evidence="2">
    <location>
        <begin position="157"/>
        <end position="236"/>
    </location>
</feature>
<dbReference type="Pfam" id="PF17095">
    <property type="entry name" value="CAMSAP_CC1"/>
    <property type="match status" value="1"/>
</dbReference>
<dbReference type="GeneTree" id="ENSGT00950000182975"/>
<feature type="compositionally biased region" description="Polar residues" evidence="1">
    <location>
        <begin position="571"/>
        <end position="586"/>
    </location>
</feature>
<reference evidence="4" key="1">
    <citation type="submission" date="2025-08" db="UniProtKB">
        <authorList>
            <consortium name="Ensembl"/>
        </authorList>
    </citation>
    <scope>IDENTIFICATION</scope>
</reference>
<evidence type="ECO:0000259" key="2">
    <source>
        <dbReference type="Pfam" id="PF11971"/>
    </source>
</evidence>
<feature type="region of interest" description="Disordered" evidence="1">
    <location>
        <begin position="706"/>
        <end position="805"/>
    </location>
</feature>
<feature type="compositionally biased region" description="Pro residues" evidence="1">
    <location>
        <begin position="755"/>
        <end position="768"/>
    </location>
</feature>
<feature type="region of interest" description="Disordered" evidence="1">
    <location>
        <begin position="828"/>
        <end position="969"/>
    </location>
</feature>
<reference evidence="4" key="2">
    <citation type="submission" date="2025-09" db="UniProtKB">
        <authorList>
            <consortium name="Ensembl"/>
        </authorList>
    </citation>
    <scope>IDENTIFICATION</scope>
</reference>
<dbReference type="Proteomes" id="UP000694406">
    <property type="component" value="Unplaced"/>
</dbReference>
<feature type="domain" description="CASAMP N-terminal" evidence="3">
    <location>
        <begin position="1"/>
        <end position="85"/>
    </location>
</feature>
<dbReference type="PANTHER" id="PTHR21595">
    <property type="entry name" value="PATRONIN"/>
    <property type="match status" value="1"/>
</dbReference>
<organism evidence="4 5">
    <name type="scientific">Laticauda laticaudata</name>
    <name type="common">Blue-ringed sea krait</name>
    <name type="synonym">Blue-lipped sea krait</name>
    <dbReference type="NCBI Taxonomy" id="8630"/>
    <lineage>
        <taxon>Eukaryota</taxon>
        <taxon>Metazoa</taxon>
        <taxon>Chordata</taxon>
        <taxon>Craniata</taxon>
        <taxon>Vertebrata</taxon>
        <taxon>Euteleostomi</taxon>
        <taxon>Lepidosauria</taxon>
        <taxon>Squamata</taxon>
        <taxon>Bifurcata</taxon>
        <taxon>Unidentata</taxon>
        <taxon>Episquamata</taxon>
        <taxon>Toxicofera</taxon>
        <taxon>Serpentes</taxon>
        <taxon>Colubroidea</taxon>
        <taxon>Elapidae</taxon>
        <taxon>Laticaudinae</taxon>
        <taxon>Laticauda</taxon>
    </lineage>
</organism>
<dbReference type="GO" id="GO:0031122">
    <property type="term" value="P:cytoplasmic microtubule organization"/>
    <property type="evidence" value="ECO:0007669"/>
    <property type="project" value="TreeGrafter"/>
</dbReference>
<dbReference type="InterPro" id="IPR022613">
    <property type="entry name" value="CH_CAMSAP_2"/>
</dbReference>
<dbReference type="GO" id="GO:0030507">
    <property type="term" value="F:spectrin binding"/>
    <property type="evidence" value="ECO:0007669"/>
    <property type="project" value="InterPro"/>
</dbReference>
<dbReference type="Pfam" id="PF25532">
    <property type="entry name" value="CH_CAMSAP2_N"/>
    <property type="match status" value="1"/>
</dbReference>
<evidence type="ECO:0000259" key="3">
    <source>
        <dbReference type="Pfam" id="PF25532"/>
    </source>
</evidence>
<feature type="region of interest" description="Disordered" evidence="1">
    <location>
        <begin position="123"/>
        <end position="145"/>
    </location>
</feature>
<dbReference type="AlphaFoldDB" id="A0A8C5RI55"/>
<feature type="compositionally biased region" description="Basic and acidic residues" evidence="1">
    <location>
        <begin position="908"/>
        <end position="969"/>
    </location>
</feature>
<proteinExistence type="predicted"/>
<dbReference type="GO" id="GO:0031175">
    <property type="term" value="P:neuron projection development"/>
    <property type="evidence" value="ECO:0007669"/>
    <property type="project" value="InterPro"/>
</dbReference>
<dbReference type="InterPro" id="IPR031372">
    <property type="entry name" value="CAMSAP_CC1"/>
</dbReference>
<feature type="compositionally biased region" description="Polar residues" evidence="1">
    <location>
        <begin position="278"/>
        <end position="292"/>
    </location>
</feature>
<feature type="region of interest" description="Disordered" evidence="1">
    <location>
        <begin position="451"/>
        <end position="586"/>
    </location>
</feature>
<dbReference type="Ensembl" id="ENSLLTT00000001819.1">
    <property type="protein sequence ID" value="ENSLLTP00000001753.1"/>
    <property type="gene ID" value="ENSLLTG00000001333.1"/>
</dbReference>
<dbReference type="GO" id="GO:0051011">
    <property type="term" value="F:microtubule minus-end binding"/>
    <property type="evidence" value="ECO:0007669"/>
    <property type="project" value="TreeGrafter"/>
</dbReference>
<keyword evidence="5" id="KW-1185">Reference proteome</keyword>
<evidence type="ECO:0000313" key="4">
    <source>
        <dbReference type="Ensembl" id="ENSLLTP00000001753.1"/>
    </source>
</evidence>
<feature type="region of interest" description="Disordered" evidence="1">
    <location>
        <begin position="1062"/>
        <end position="1100"/>
    </location>
</feature>
<evidence type="ECO:0000256" key="1">
    <source>
        <dbReference type="SAM" id="MobiDB-lite"/>
    </source>
</evidence>
<dbReference type="PANTHER" id="PTHR21595:SF2">
    <property type="entry name" value="CALMODULIN-REGULATED SPECTRIN-ASSOCIATED PROTEIN 3"/>
    <property type="match status" value="1"/>
</dbReference>
<dbReference type="GO" id="GO:0007026">
    <property type="term" value="P:negative regulation of microtubule depolymerization"/>
    <property type="evidence" value="ECO:0007669"/>
    <property type="project" value="TreeGrafter"/>
</dbReference>
<feature type="compositionally biased region" description="Low complexity" evidence="1">
    <location>
        <begin position="551"/>
        <end position="562"/>
    </location>
</feature>
<sequence length="1135" mass="123510">MKPPLIRLLLSSDVYCRAWCQALPSGPDGTLPPKDNAALLQLLAHRGLVPTFQDKPVKEADLHHKPIKLGAHLALIDSLMTAFALEATSSLSVALGIEPAAVSWDQKLLRWIDMIIRKIQQTAEQESSQRPAPGTDGQTPASCSGPKIRYRKDKALPKQTPCFPAITGIKDLASGGAIAATIHYYCPQLIRLEDVCLKETMSVADSLYNLQLIQGFSSDYLGGSCFLSLEDLLYMPPLLRVNVGVFLAELFLCFEVVKPDFVCPKELPRVEDSPGLNDVSTPNSGKNSSSPVFSLRHPLLPGGQAQSPLCGSLGSLHHSTSMSQVEGFGKSWSKKQLSHPLSQAVSFSIPFGLDSDVDIVMGNPVGILRSVSSDSLAPTLYSSLPRSPLPWPTEAAEAPNGLVMPSIHGAGHKSQEGPALENGLNDGYPDLPTIEEALQIIHSSERLVPEGAPDGFYLHSPEPPKTSMPEKTPLPTVYRCHNGPPNGAKPVQEGSLDSDAEEPLRLAGGPDDSTSGVSSLSSQPESTASSTSGVRMTSFAERKKKLAATDSKSSGISSEGSEAGQIPSEESPAQSPALSSEMSQLSARLEEKRRAIEAQKKRIEAIFTRHRQRLGKSAFLQLQKAPDSQSEDSRLALEERLAQLEAEEEAGSPRTRLDTKQVTFSPDITKGGALDENLGDYNRAVAKLNTALSSLQLDMQRLSEQQQRLMQEKKPSAQAWVIPAPRTGREGAPPRSSLELSSPSPSPSRKSRSPQPTPKKSPAPVPPKSPKHTRPVELKLPPLTRVLTPPHNVDNLPHLRKFSPSQVPVQTRSSIHFAEEVLPVAEVETQNNLRPVASVPPQGGNARVSGDGTSDASSPSDRHSSLIEIPLSSLKGEDDEDVDGDDSLEESIAETLDSEPRTGLGFFFKDEDKAEEEMAQKRASLLERQQRRSEEARRRKQWQEAEKEQKKEEARLQADERARVEEEVGPRRGDFTRQEYLRRHQLKLMDDLDKVLRQKPTTVRALKKGRPKTVFCDDSALARSPVKGLLGSKLSKVYSQSTLSLSTVANDPGNSLFIKRASRAASPSGPMSPSRLLPNQNRERDWENASTASSPASIPEYTGKPYSVVPQIITFLSWHGRGWLARSPTLPGDPS</sequence>
<feature type="compositionally biased region" description="Low complexity" evidence="1">
    <location>
        <begin position="513"/>
        <end position="532"/>
    </location>
</feature>
<evidence type="ECO:0000313" key="5">
    <source>
        <dbReference type="Proteomes" id="UP000694406"/>
    </source>
</evidence>
<dbReference type="GO" id="GO:0005516">
    <property type="term" value="F:calmodulin binding"/>
    <property type="evidence" value="ECO:0007669"/>
    <property type="project" value="InterPro"/>
</dbReference>
<feature type="compositionally biased region" description="Acidic residues" evidence="1">
    <location>
        <begin position="877"/>
        <end position="892"/>
    </location>
</feature>
<dbReference type="InterPro" id="IPR032940">
    <property type="entry name" value="CAMSAP"/>
</dbReference>
<protein>
    <submittedName>
        <fullName evidence="4">Calmodulin regulated spectrin associated protein family member 3</fullName>
    </submittedName>
</protein>
<feature type="region of interest" description="Disordered" evidence="1">
    <location>
        <begin position="273"/>
        <end position="292"/>
    </location>
</feature>
<accession>A0A8C5RI55</accession>
<feature type="compositionally biased region" description="Low complexity" evidence="1">
    <location>
        <begin position="733"/>
        <end position="743"/>
    </location>
</feature>
<name>A0A8C5RI55_LATLA</name>
<dbReference type="GO" id="GO:0036449">
    <property type="term" value="C:microtubule minus-end"/>
    <property type="evidence" value="ECO:0007669"/>
    <property type="project" value="TreeGrafter"/>
</dbReference>
<dbReference type="Pfam" id="PF11971">
    <property type="entry name" value="CAMSAP_CH"/>
    <property type="match status" value="1"/>
</dbReference>
<feature type="compositionally biased region" description="Polar residues" evidence="1">
    <location>
        <begin position="123"/>
        <end position="142"/>
    </location>
</feature>
<dbReference type="InterPro" id="IPR058042">
    <property type="entry name" value="CAMSAP_N"/>
</dbReference>
<gene>
    <name evidence="4" type="primary">CAMSAP3</name>
</gene>